<dbReference type="AlphaFoldDB" id="A0A845U830"/>
<feature type="transmembrane region" description="Helical" evidence="4">
    <location>
        <begin position="9"/>
        <end position="31"/>
    </location>
</feature>
<accession>A0A845U830</accession>
<dbReference type="PANTHER" id="PTHR10434:SF40">
    <property type="entry name" value="1-ACYL-SN-GLYCEROL-3-PHOSPHATE ACYLTRANSFERASE"/>
    <property type="match status" value="1"/>
</dbReference>
<proteinExistence type="predicted"/>
<evidence type="ECO:0000256" key="2">
    <source>
        <dbReference type="ARBA" id="ARBA00022679"/>
    </source>
</evidence>
<evidence type="ECO:0000256" key="4">
    <source>
        <dbReference type="SAM" id="Phobius"/>
    </source>
</evidence>
<dbReference type="RefSeq" id="WP_163099293.1">
    <property type="nucleotide sequence ID" value="NZ_CP127523.1"/>
</dbReference>
<dbReference type="SUPFAM" id="SSF69593">
    <property type="entry name" value="Glycerol-3-phosphate (1)-acyltransferase"/>
    <property type="match status" value="1"/>
</dbReference>
<dbReference type="Pfam" id="PF01553">
    <property type="entry name" value="Acyltransferase"/>
    <property type="match status" value="1"/>
</dbReference>
<gene>
    <name evidence="6" type="ORF">GL267_14775</name>
</gene>
<keyword evidence="3 6" id="KW-0012">Acyltransferase</keyword>
<protein>
    <submittedName>
        <fullName evidence="6">1-acyl-sn-glycerol-3-phosphate acyltransferase</fullName>
    </submittedName>
</protein>
<keyword evidence="4" id="KW-0812">Transmembrane</keyword>
<dbReference type="InterPro" id="IPR002123">
    <property type="entry name" value="Plipid/glycerol_acylTrfase"/>
</dbReference>
<evidence type="ECO:0000256" key="3">
    <source>
        <dbReference type="ARBA" id="ARBA00023315"/>
    </source>
</evidence>
<evidence type="ECO:0000259" key="5">
    <source>
        <dbReference type="SMART" id="SM00563"/>
    </source>
</evidence>
<dbReference type="GO" id="GO:0003841">
    <property type="term" value="F:1-acylglycerol-3-phosphate O-acyltransferase activity"/>
    <property type="evidence" value="ECO:0007669"/>
    <property type="project" value="TreeGrafter"/>
</dbReference>
<keyword evidence="4" id="KW-1133">Transmembrane helix</keyword>
<name>A0A845U830_9PROT</name>
<dbReference type="SMART" id="SM00563">
    <property type="entry name" value="PlsC"/>
    <property type="match status" value="1"/>
</dbReference>
<evidence type="ECO:0000256" key="1">
    <source>
        <dbReference type="ARBA" id="ARBA00005189"/>
    </source>
</evidence>
<feature type="domain" description="Phospholipid/glycerol acyltransferase" evidence="5">
    <location>
        <begin position="72"/>
        <end position="186"/>
    </location>
</feature>
<dbReference type="GO" id="GO:0006654">
    <property type="term" value="P:phosphatidic acid biosynthetic process"/>
    <property type="evidence" value="ECO:0007669"/>
    <property type="project" value="TreeGrafter"/>
</dbReference>
<reference evidence="6" key="1">
    <citation type="submission" date="2019-11" db="EMBL/GenBank/DDBJ databases">
        <title>Acidithiobacillus ferrianus sp. nov.: a facultatively anaerobic and extremely acidophilic chemolithoautotroph.</title>
        <authorList>
            <person name="Norris P.R."/>
            <person name="Falagan C."/>
            <person name="Moya-Beltran A."/>
            <person name="Castro M."/>
            <person name="Quatrini R."/>
            <person name="Johnson D.B."/>
        </authorList>
    </citation>
    <scope>NUCLEOTIDE SEQUENCE [LARGE SCALE GENOMIC DNA]</scope>
    <source>
        <strain evidence="6">MG</strain>
    </source>
</reference>
<sequence length="242" mass="26665">MIRTLRSSLFYVGFTAWTLIWAIFALPVALLPLSARVWNSRLWARTGVGWLHWSCGLRYRISGLENIPATPCVVVANHQSALETLLLWCIFPRLSYVLKQELLRIPIIGWGLRLSWPIGIDRDAGKRALVQVIEEGKLRLAAGFNVVIFPEGTRHPCGAVGPFSSTAAGLAIRAHAPLLPIAVNTGCFWPRADWRKRPGVVELRIGPVLAAEGKAAVLNQQAQNWITAAVEEMGTESHPKAP</sequence>
<dbReference type="EMBL" id="WNJL01000050">
    <property type="protein sequence ID" value="NDU43842.1"/>
    <property type="molecule type" value="Genomic_DNA"/>
</dbReference>
<evidence type="ECO:0000313" key="6">
    <source>
        <dbReference type="EMBL" id="NDU43842.1"/>
    </source>
</evidence>
<comment type="caution">
    <text evidence="6">The sequence shown here is derived from an EMBL/GenBank/DDBJ whole genome shotgun (WGS) entry which is preliminary data.</text>
</comment>
<keyword evidence="4" id="KW-0472">Membrane</keyword>
<dbReference type="PANTHER" id="PTHR10434">
    <property type="entry name" value="1-ACYL-SN-GLYCEROL-3-PHOSPHATE ACYLTRANSFERASE"/>
    <property type="match status" value="1"/>
</dbReference>
<dbReference type="CDD" id="cd07989">
    <property type="entry name" value="LPLAT_AGPAT-like"/>
    <property type="match status" value="1"/>
</dbReference>
<organism evidence="6">
    <name type="scientific">Acidithiobacillus ferrianus</name>
    <dbReference type="NCBI Taxonomy" id="2678518"/>
    <lineage>
        <taxon>Bacteria</taxon>
        <taxon>Pseudomonadati</taxon>
        <taxon>Pseudomonadota</taxon>
        <taxon>Acidithiobacillia</taxon>
        <taxon>Acidithiobacillales</taxon>
        <taxon>Acidithiobacillaceae</taxon>
        <taxon>Acidithiobacillus</taxon>
    </lineage>
</organism>
<comment type="pathway">
    <text evidence="1">Lipid metabolism.</text>
</comment>
<keyword evidence="2 6" id="KW-0808">Transferase</keyword>